<keyword evidence="9" id="KW-0812">Transmembrane</keyword>
<protein>
    <submittedName>
        <fullName evidence="10">Wd repeat</fullName>
    </submittedName>
</protein>
<evidence type="ECO:0000256" key="5">
    <source>
        <dbReference type="ARBA" id="ARBA00022737"/>
    </source>
</evidence>
<feature type="transmembrane region" description="Helical" evidence="9">
    <location>
        <begin position="6"/>
        <end position="31"/>
    </location>
</feature>
<feature type="transmembrane region" description="Helical" evidence="9">
    <location>
        <begin position="222"/>
        <end position="242"/>
    </location>
</feature>
<feature type="transmembrane region" description="Helical" evidence="9">
    <location>
        <begin position="180"/>
        <end position="202"/>
    </location>
</feature>
<comment type="subcellular location">
    <subcellularLocation>
        <location evidence="1">Cytoplasm</location>
    </subcellularLocation>
</comment>
<keyword evidence="11" id="KW-1185">Reference proteome</keyword>
<keyword evidence="4" id="KW-0819">tRNA processing</keyword>
<dbReference type="OrthoDB" id="5594999at2759"/>
<dbReference type="InterPro" id="IPR036322">
    <property type="entry name" value="WD40_repeat_dom_sf"/>
</dbReference>
<dbReference type="InterPro" id="IPR015943">
    <property type="entry name" value="WD40/YVTN_repeat-like_dom_sf"/>
</dbReference>
<dbReference type="GO" id="GO:0005737">
    <property type="term" value="C:cytoplasm"/>
    <property type="evidence" value="ECO:0007669"/>
    <property type="project" value="UniProtKB-SubCell"/>
</dbReference>
<evidence type="ECO:0000256" key="9">
    <source>
        <dbReference type="SAM" id="Phobius"/>
    </source>
</evidence>
<dbReference type="SMART" id="SM00320">
    <property type="entry name" value="WD40"/>
    <property type="match status" value="6"/>
</dbReference>
<gene>
    <name evidence="10" type="ORF">Trco_002690</name>
</gene>
<dbReference type="InterPro" id="IPR051973">
    <property type="entry name" value="tRNA_Anticodon_Mtase-Reg"/>
</dbReference>
<dbReference type="Pfam" id="PF00400">
    <property type="entry name" value="WD40"/>
    <property type="match status" value="2"/>
</dbReference>
<keyword evidence="5" id="KW-0677">Repeat</keyword>
<evidence type="ECO:0000313" key="10">
    <source>
        <dbReference type="EMBL" id="KAH6609344.1"/>
    </source>
</evidence>
<feature type="repeat" description="WD" evidence="7">
    <location>
        <begin position="464"/>
        <end position="512"/>
    </location>
</feature>
<organism evidence="10 11">
    <name type="scientific">Trichoderma cornu-damae</name>
    <dbReference type="NCBI Taxonomy" id="654480"/>
    <lineage>
        <taxon>Eukaryota</taxon>
        <taxon>Fungi</taxon>
        <taxon>Dikarya</taxon>
        <taxon>Ascomycota</taxon>
        <taxon>Pezizomycotina</taxon>
        <taxon>Sordariomycetes</taxon>
        <taxon>Hypocreomycetidae</taxon>
        <taxon>Hypocreales</taxon>
        <taxon>Hypocreaceae</taxon>
        <taxon>Trichoderma</taxon>
    </lineage>
</organism>
<dbReference type="Proteomes" id="UP000827724">
    <property type="component" value="Unassembled WGS sequence"/>
</dbReference>
<feature type="compositionally biased region" description="Gly residues" evidence="8">
    <location>
        <begin position="526"/>
        <end position="537"/>
    </location>
</feature>
<dbReference type="PROSITE" id="PS50082">
    <property type="entry name" value="WD_REPEATS_2"/>
    <property type="match status" value="2"/>
</dbReference>
<reference evidence="10" key="1">
    <citation type="submission" date="2021-08" db="EMBL/GenBank/DDBJ databases">
        <title>Chromosome-Level Trichoderma cornu-damae using Hi-C Data.</title>
        <authorList>
            <person name="Kim C.S."/>
        </authorList>
    </citation>
    <scope>NUCLEOTIDE SEQUENCE</scope>
    <source>
        <strain evidence="10">KA19-0412C</strain>
    </source>
</reference>
<feature type="transmembrane region" description="Helical" evidence="9">
    <location>
        <begin position="147"/>
        <end position="168"/>
    </location>
</feature>
<dbReference type="InterPro" id="IPR001680">
    <property type="entry name" value="WD40_rpt"/>
</dbReference>
<evidence type="ECO:0000256" key="8">
    <source>
        <dbReference type="SAM" id="MobiDB-lite"/>
    </source>
</evidence>
<name>A0A9P8QQB1_9HYPO</name>
<evidence type="ECO:0000256" key="4">
    <source>
        <dbReference type="ARBA" id="ARBA00022694"/>
    </source>
</evidence>
<keyword evidence="9" id="KW-0472">Membrane</keyword>
<dbReference type="EMBL" id="JAIWOZ010000002">
    <property type="protein sequence ID" value="KAH6609344.1"/>
    <property type="molecule type" value="Genomic_DNA"/>
</dbReference>
<feature type="repeat" description="WD" evidence="7">
    <location>
        <begin position="1036"/>
        <end position="1057"/>
    </location>
</feature>
<dbReference type="SUPFAM" id="SSF50978">
    <property type="entry name" value="WD40 repeat-like"/>
    <property type="match status" value="2"/>
</dbReference>
<evidence type="ECO:0000256" key="2">
    <source>
        <dbReference type="ARBA" id="ARBA00022490"/>
    </source>
</evidence>
<evidence type="ECO:0000256" key="1">
    <source>
        <dbReference type="ARBA" id="ARBA00004496"/>
    </source>
</evidence>
<dbReference type="InterPro" id="IPR011044">
    <property type="entry name" value="Quino_amine_DH_bsu"/>
</dbReference>
<accession>A0A9P8QQB1</accession>
<dbReference type="PANTHER" id="PTHR14344">
    <property type="entry name" value="WD REPEAT PROTEIN"/>
    <property type="match status" value="1"/>
</dbReference>
<keyword evidence="2" id="KW-0963">Cytoplasm</keyword>
<dbReference type="InterPro" id="IPR019775">
    <property type="entry name" value="WD40_repeat_CS"/>
</dbReference>
<evidence type="ECO:0000256" key="3">
    <source>
        <dbReference type="ARBA" id="ARBA00022574"/>
    </source>
</evidence>
<evidence type="ECO:0000313" key="11">
    <source>
        <dbReference type="Proteomes" id="UP000827724"/>
    </source>
</evidence>
<evidence type="ECO:0000256" key="6">
    <source>
        <dbReference type="ARBA" id="ARBA00038255"/>
    </source>
</evidence>
<comment type="caution">
    <text evidence="10">The sequence shown here is derived from an EMBL/GenBank/DDBJ whole genome shotgun (WGS) entry which is preliminary data.</text>
</comment>
<dbReference type="Pfam" id="PF06687">
    <property type="entry name" value="SUR7"/>
    <property type="match status" value="1"/>
</dbReference>
<dbReference type="PROSITE" id="PS00678">
    <property type="entry name" value="WD_REPEATS_1"/>
    <property type="match status" value="1"/>
</dbReference>
<dbReference type="Gene3D" id="2.130.10.10">
    <property type="entry name" value="YVTN repeat-like/Quinoprotein amine dehydrogenase"/>
    <property type="match status" value="3"/>
</dbReference>
<dbReference type="PANTHER" id="PTHR14344:SF3">
    <property type="entry name" value="WD REPEAT-CONTAINING PROTEIN 6"/>
    <property type="match status" value="1"/>
</dbReference>
<dbReference type="GO" id="GO:0030488">
    <property type="term" value="P:tRNA methylation"/>
    <property type="evidence" value="ECO:0007669"/>
    <property type="project" value="TreeGrafter"/>
</dbReference>
<dbReference type="GO" id="GO:0005886">
    <property type="term" value="C:plasma membrane"/>
    <property type="evidence" value="ECO:0007669"/>
    <property type="project" value="InterPro"/>
</dbReference>
<feature type="region of interest" description="Disordered" evidence="8">
    <location>
        <begin position="519"/>
        <end position="549"/>
    </location>
</feature>
<sequence>MGAGRFFCVALPLLLTVASIVTLLYAVLAGVAHENLSLIKLDLSNLSINPLQTRSLDSRAEFGLKATKTDNVTVGDLGLHKYYDLTLWGSCSSDDNKKWTCSKAQFDWAAKQINVSSISEGGVTIQLPKDVKDALTSFQKLIKWSEVAYIIALVALGLELVIGIFSNFSRAVSCLTWLESVITTIIVIIACALSTATVAITAGVVQGSKYLHGAKVHLDSRFLAVIWIGAAFSIGASLFWIFTICCCKPEKRQKNNQRLSASDGEKLLPTGGFGSRGYAPLGEQTGYTSGAPRFASGSGRSDLAYEPYSHRALHRPFLTGRDKTASQIGLKRDLSRVPVTALALYRAPAGKLFVFAGEDSDLAVYEARNGRHKGRFVSRTDASAAVLATAHNEVIPLKYSPSPGEIILGAAIAPSRPMLYSAHLTWISNDTILVAGGTVFGHVVVWECRLADGGREAAETLFNFEGHEGSVFGVDICTVTLSDGSTARMLASCSDDRTIRIWDITERGENRIRSRAAQDNQVVNTGFGGNDINGDDGGSQDSSDQGGAPIAAVMGHASRIWGVKFGPACGENALSVYSFGEDATTQRWRLQISHAASAGEAYPSPGRLTGKMSRGKTFSLHNGKHLWSRAMLLEDTAVLIATGGADSQICLIEESALLDGRSNSLDGPVNLDVNDILRGLADGATSAAPAKEIISRYDFLSHDHILVTTSHGRLLLGYLKEPHTKPEWEQIDLSQEVQGDLKLCYVVKSIADTAALLGTTSGNIYHFSLSSRKPKHVASTPGKITDMKCLSNRSRDGPNAPPLAEVLVYIHGRADSHYLSIDIATGDVRSQGQTRGLDPRFVPTAAAKVNDLLVIGSRHGWLSILDRENEGTYHPILDIATRSRDTITAILPLPPKSGSQRASCYVLVTSRDGMYRIYEIDRQSAESILLHLRHETSPPFGPMIAGAWFTQDTVPELVLYGFRSKDFVIWNETRREELATIECGGGHRTFQLTCSESIPGRYRFAFTKTSRLCISSSDRLTHEWVKAGIHGREIRSLSSNGRYIATGAEDTTIRIWEHQPAREGAQAEMRCVAAMKTHITGLQKLAWLGDDYLFSSAGNEEFFAWKVQSLESDYTGLAIVCEGVFEDKSPDADLRIMDFDVCRSDDGHGIIVTMGFSNSALRTYRYTADGGRFELLAKGAYTGACLTQTRHLSMRGQLPWVLTASTDGHLALWRTEPDGGARRKYVPERVVSLHQNSIKSLDMMGSGGRYQVLTGSDDNSIGVTLLGRTSGSTGDAGWTFSRRSIARRAHAAAIAGVVLVRRRAEVLGISVSNDQRARLWKIPGGEGGNIELIRGECIGVADAGDVAAIGGGLESGAVTVVFAGVGLEVWSLT</sequence>
<evidence type="ECO:0000256" key="7">
    <source>
        <dbReference type="PROSITE-ProRule" id="PRU00221"/>
    </source>
</evidence>
<dbReference type="SUPFAM" id="SSF50969">
    <property type="entry name" value="YVTN repeat-like/Quinoprotein amine dehydrogenase"/>
    <property type="match status" value="1"/>
</dbReference>
<comment type="similarity">
    <text evidence="6">Belongs to the WD repeat WDR6 family.</text>
</comment>
<keyword evidence="9" id="KW-1133">Transmembrane helix</keyword>
<dbReference type="InterPro" id="IPR009571">
    <property type="entry name" value="SUR7/Rim9-like_fungi"/>
</dbReference>
<keyword evidence="3 7" id="KW-0853">WD repeat</keyword>
<proteinExistence type="inferred from homology"/>